<dbReference type="PANTHER" id="PTHR47649">
    <property type="entry name" value="RIBONUCLEASE D"/>
    <property type="match status" value="1"/>
</dbReference>
<evidence type="ECO:0000313" key="2">
    <source>
        <dbReference type="EMBL" id="PTM97413.1"/>
    </source>
</evidence>
<evidence type="ECO:0000313" key="3">
    <source>
        <dbReference type="Proteomes" id="UP000241247"/>
    </source>
</evidence>
<accession>A0A2T5BEX2</accession>
<dbReference type="InterPro" id="IPR002562">
    <property type="entry name" value="3'-5'_exonuclease_dom"/>
</dbReference>
<proteinExistence type="predicted"/>
<dbReference type="GO" id="GO:0008408">
    <property type="term" value="F:3'-5' exonuclease activity"/>
    <property type="evidence" value="ECO:0007669"/>
    <property type="project" value="InterPro"/>
</dbReference>
<comment type="caution">
    <text evidence="2">The sequence shown here is derived from an EMBL/GenBank/DDBJ whole genome shotgun (WGS) entry which is preliminary data.</text>
</comment>
<evidence type="ECO:0000259" key="1">
    <source>
        <dbReference type="SMART" id="SM00474"/>
    </source>
</evidence>
<dbReference type="GO" id="GO:0006139">
    <property type="term" value="P:nucleobase-containing compound metabolic process"/>
    <property type="evidence" value="ECO:0007669"/>
    <property type="project" value="InterPro"/>
</dbReference>
<gene>
    <name evidence="2" type="ORF">C7449_102285</name>
</gene>
<feature type="domain" description="3'-5' exonuclease" evidence="1">
    <location>
        <begin position="21"/>
        <end position="189"/>
    </location>
</feature>
<dbReference type="EMBL" id="PZZZ01000002">
    <property type="protein sequence ID" value="PTM97413.1"/>
    <property type="molecule type" value="Genomic_DNA"/>
</dbReference>
<keyword evidence="3" id="KW-1185">Reference proteome</keyword>
<dbReference type="SUPFAM" id="SSF53098">
    <property type="entry name" value="Ribonuclease H-like"/>
    <property type="match status" value="1"/>
</dbReference>
<dbReference type="AlphaFoldDB" id="A0A2T5BEX2"/>
<dbReference type="InterPro" id="IPR036397">
    <property type="entry name" value="RNaseH_sf"/>
</dbReference>
<dbReference type="InterPro" id="IPR051086">
    <property type="entry name" value="RNase_D-like"/>
</dbReference>
<dbReference type="CDD" id="cd06142">
    <property type="entry name" value="RNaseD_exo"/>
    <property type="match status" value="1"/>
</dbReference>
<dbReference type="GO" id="GO:0003676">
    <property type="term" value="F:nucleic acid binding"/>
    <property type="evidence" value="ECO:0007669"/>
    <property type="project" value="InterPro"/>
</dbReference>
<dbReference type="InterPro" id="IPR012337">
    <property type="entry name" value="RNaseH-like_sf"/>
</dbReference>
<dbReference type="Pfam" id="PF01612">
    <property type="entry name" value="DNA_pol_A_exo1"/>
    <property type="match status" value="1"/>
</dbReference>
<dbReference type="Proteomes" id="UP000241247">
    <property type="component" value="Unassembled WGS sequence"/>
</dbReference>
<name>A0A2T5BEX2_MYCDI</name>
<protein>
    <submittedName>
        <fullName evidence="2">Ribonuclease D</fullName>
    </submittedName>
</protein>
<dbReference type="SMART" id="SM00474">
    <property type="entry name" value="35EXOc"/>
    <property type="match status" value="1"/>
</dbReference>
<organism evidence="2 3">
    <name type="scientific">Mycoplana dimorpha</name>
    <dbReference type="NCBI Taxonomy" id="28320"/>
    <lineage>
        <taxon>Bacteria</taxon>
        <taxon>Pseudomonadati</taxon>
        <taxon>Pseudomonadota</taxon>
        <taxon>Alphaproteobacteria</taxon>
        <taxon>Hyphomicrobiales</taxon>
        <taxon>Rhizobiaceae</taxon>
        <taxon>Mycoplana</taxon>
    </lineage>
</organism>
<dbReference type="Gene3D" id="3.30.420.10">
    <property type="entry name" value="Ribonuclease H-like superfamily/Ribonuclease H"/>
    <property type="match status" value="1"/>
</dbReference>
<reference evidence="2 3" key="1">
    <citation type="submission" date="2018-04" db="EMBL/GenBank/DDBJ databases">
        <title>Genomic Encyclopedia of Type Strains, Phase IV (KMG-IV): sequencing the most valuable type-strain genomes for metagenomic binning, comparative biology and taxonomic classification.</title>
        <authorList>
            <person name="Goeker M."/>
        </authorList>
    </citation>
    <scope>NUCLEOTIDE SEQUENCE [LARGE SCALE GENOMIC DNA]</scope>
    <source>
        <strain evidence="2 3">DSM 7138</strain>
    </source>
</reference>
<sequence>MRYSAFTFVRFHVGFSMANAIRYHEGDIPAADAARYTGAIAIDTETLGLIPRRDRLCVVQLSPGDGTADVIKIAAGQTRAPNLVAMLSDPSRQKIFHYGRFDIAVLFHTFGVTCAPVFCTKIASRLTRTYTDRHGLKDNLKEMLDIDISKQQQSSDWAAETLSQAQLEYAASDVLHLHALRDKLMARLVRDGRLQHAEACFAFLPTRAKLDLLGWEETDIFAHS</sequence>
<dbReference type="PANTHER" id="PTHR47649:SF1">
    <property type="entry name" value="RIBONUCLEASE D"/>
    <property type="match status" value="1"/>
</dbReference>